<reference evidence="2" key="1">
    <citation type="submission" date="2021-09" db="EMBL/GenBank/DDBJ databases">
        <authorList>
            <consortium name="Pathogen Informatics"/>
        </authorList>
    </citation>
    <scope>NUCLEOTIDE SEQUENCE</scope>
</reference>
<gene>
    <name evidence="2" type="ORF">CJOHNSTONI_LOCUS6058</name>
</gene>
<feature type="compositionally biased region" description="Acidic residues" evidence="1">
    <location>
        <begin position="113"/>
        <end position="124"/>
    </location>
</feature>
<sequence>MSFFSSDTFERSVSKTREKERKSTVSHKQSSDSEAEQAKKGGLLEQHHQDMEIEKHSSNEESEVTKVARQEAPEYCRDKLIIKPKKIPHDQKQQKISQGITKQRSDYPTMEDICSDWESYDETEQMTQQSKTKANRESKKSILQQNQTSKESPLQLHHHQQQQQQQPLQYHQSAQYNQQVHHYQTPQNHYQIKQCQLPKTTNLVRPKNESIEKQQSKKKSNL</sequence>
<proteinExistence type="predicted"/>
<dbReference type="AlphaFoldDB" id="A0A8J2M619"/>
<dbReference type="EMBL" id="CAKAEH010001426">
    <property type="protein sequence ID" value="CAG9536101.1"/>
    <property type="molecule type" value="Genomic_DNA"/>
</dbReference>
<feature type="compositionally biased region" description="Low complexity" evidence="1">
    <location>
        <begin position="161"/>
        <end position="172"/>
    </location>
</feature>
<accession>A0A8J2M619</accession>
<evidence type="ECO:0000313" key="3">
    <source>
        <dbReference type="Proteomes" id="UP000746747"/>
    </source>
</evidence>
<feature type="compositionally biased region" description="Polar residues" evidence="1">
    <location>
        <begin position="173"/>
        <end position="203"/>
    </location>
</feature>
<feature type="compositionally biased region" description="Polar residues" evidence="1">
    <location>
        <begin position="141"/>
        <end position="152"/>
    </location>
</feature>
<protein>
    <submittedName>
        <fullName evidence="2">Uncharacterized protein</fullName>
    </submittedName>
</protein>
<dbReference type="Proteomes" id="UP000746747">
    <property type="component" value="Unassembled WGS sequence"/>
</dbReference>
<evidence type="ECO:0000256" key="1">
    <source>
        <dbReference type="SAM" id="MobiDB-lite"/>
    </source>
</evidence>
<dbReference type="OrthoDB" id="5877771at2759"/>
<feature type="compositionally biased region" description="Basic and acidic residues" evidence="1">
    <location>
        <begin position="206"/>
        <end position="215"/>
    </location>
</feature>
<keyword evidence="3" id="KW-1185">Reference proteome</keyword>
<feature type="compositionally biased region" description="Basic and acidic residues" evidence="1">
    <location>
        <begin position="45"/>
        <end position="93"/>
    </location>
</feature>
<organism evidence="2 3">
    <name type="scientific">Cercopithifilaria johnstoni</name>
    <dbReference type="NCBI Taxonomy" id="2874296"/>
    <lineage>
        <taxon>Eukaryota</taxon>
        <taxon>Metazoa</taxon>
        <taxon>Ecdysozoa</taxon>
        <taxon>Nematoda</taxon>
        <taxon>Chromadorea</taxon>
        <taxon>Rhabditida</taxon>
        <taxon>Spirurina</taxon>
        <taxon>Spiruromorpha</taxon>
        <taxon>Filarioidea</taxon>
        <taxon>Onchocercidae</taxon>
        <taxon>Cercopithifilaria</taxon>
    </lineage>
</organism>
<feature type="compositionally biased region" description="Basic and acidic residues" evidence="1">
    <location>
        <begin position="8"/>
        <end position="23"/>
    </location>
</feature>
<name>A0A8J2M619_9BILA</name>
<evidence type="ECO:0000313" key="2">
    <source>
        <dbReference type="EMBL" id="CAG9536101.1"/>
    </source>
</evidence>
<comment type="caution">
    <text evidence="2">The sequence shown here is derived from an EMBL/GenBank/DDBJ whole genome shotgun (WGS) entry which is preliminary data.</text>
</comment>
<feature type="region of interest" description="Disordered" evidence="1">
    <location>
        <begin position="1"/>
        <end position="222"/>
    </location>
</feature>